<evidence type="ECO:0000313" key="3">
    <source>
        <dbReference type="EMBL" id="WSE26920.1"/>
    </source>
</evidence>
<dbReference type="Gene3D" id="3.40.50.300">
    <property type="entry name" value="P-loop containing nucleotide triphosphate hydrolases"/>
    <property type="match status" value="1"/>
</dbReference>
<dbReference type="InterPro" id="IPR022532">
    <property type="entry name" value="DUF3696"/>
</dbReference>
<dbReference type="Pfam" id="PF13175">
    <property type="entry name" value="AAA_15"/>
    <property type="match status" value="2"/>
</dbReference>
<feature type="domain" description="Endonuclease GajA/Old nuclease/RecF-like AAA" evidence="2">
    <location>
        <begin position="278"/>
        <end position="356"/>
    </location>
</feature>
<protein>
    <submittedName>
        <fullName evidence="3">DUF3696 domain-containing protein</fullName>
    </submittedName>
</protein>
<sequence>MPLTTLSVNNYRCFADEQALDLRPITCLLGRNNAGKSVLARAPLVISSGIQADSATPLDLDSLGDDIVGTFLDLIHGNRPHGSITIGLTFETAQRDSLSATVKVQNIDEYHTQVVSELTITYNTDQFSLIWQGGDVTGDTVEYVISGPGFERRDTPVSVAFQGLLPKSIQPDRIDAPEFDALISVCDKIRLEFDQIRYLGPFRERPSRFYRIPSKMPKDVGQSGENTAGILATDLVRNQGGLIKFINDRFSSNLPGWSIGTMETAGLYNIVLQSKTDPGIRVNLADTGTGIAQALPIFVQRALDGYYSATHNVLELVEQPELHLHPAAHGALADLYISAITDTKTRFVIETHSETFLLRLRRRIAEGEVDAADVAIYFVDNANGRGSTRRIRVDETGNLDYWPEGVFSEDYHEARKLALAQMSAIEDRSAH</sequence>
<evidence type="ECO:0000259" key="2">
    <source>
        <dbReference type="Pfam" id="PF13175"/>
    </source>
</evidence>
<gene>
    <name evidence="3" type="ORF">VSH64_29070</name>
</gene>
<reference evidence="3 4" key="1">
    <citation type="journal article" date="2015" name="Int. J. Syst. Evol. Microbiol.">
        <title>Amycolatopsis rhabdoformis sp. nov., an actinomycete isolated from a tropical forest soil.</title>
        <authorList>
            <person name="Souza W.R."/>
            <person name="Silva R.E."/>
            <person name="Goodfellow M."/>
            <person name="Busarakam K."/>
            <person name="Figueiro F.S."/>
            <person name="Ferreira D."/>
            <person name="Rodrigues-Filho E."/>
            <person name="Moraes L.A.B."/>
            <person name="Zucchi T.D."/>
        </authorList>
    </citation>
    <scope>NUCLEOTIDE SEQUENCE [LARGE SCALE GENOMIC DNA]</scope>
    <source>
        <strain evidence="3 4">NCIMB 14900</strain>
    </source>
</reference>
<feature type="domain" description="DUF3696" evidence="1">
    <location>
        <begin position="370"/>
        <end position="413"/>
    </location>
</feature>
<name>A0ABZ1HZW1_9PSEU</name>
<dbReference type="Proteomes" id="UP001330812">
    <property type="component" value="Chromosome"/>
</dbReference>
<keyword evidence="4" id="KW-1185">Reference proteome</keyword>
<dbReference type="PANTHER" id="PTHR43581">
    <property type="entry name" value="ATP/GTP PHOSPHATASE"/>
    <property type="match status" value="1"/>
</dbReference>
<organism evidence="3 4">
    <name type="scientific">Amycolatopsis rhabdoformis</name>
    <dbReference type="NCBI Taxonomy" id="1448059"/>
    <lineage>
        <taxon>Bacteria</taxon>
        <taxon>Bacillati</taxon>
        <taxon>Actinomycetota</taxon>
        <taxon>Actinomycetes</taxon>
        <taxon>Pseudonocardiales</taxon>
        <taxon>Pseudonocardiaceae</taxon>
        <taxon>Amycolatopsis</taxon>
    </lineage>
</organism>
<dbReference type="InterPro" id="IPR027417">
    <property type="entry name" value="P-loop_NTPase"/>
</dbReference>
<dbReference type="Pfam" id="PF12476">
    <property type="entry name" value="DUF3696"/>
    <property type="match status" value="1"/>
</dbReference>
<dbReference type="InterPro" id="IPR051396">
    <property type="entry name" value="Bact_Antivir_Def_Nuclease"/>
</dbReference>
<dbReference type="EMBL" id="CP142149">
    <property type="protein sequence ID" value="WSE26920.1"/>
    <property type="molecule type" value="Genomic_DNA"/>
</dbReference>
<proteinExistence type="predicted"/>
<dbReference type="PANTHER" id="PTHR43581:SF2">
    <property type="entry name" value="EXCINUCLEASE ATPASE SUBUNIT"/>
    <property type="match status" value="1"/>
</dbReference>
<evidence type="ECO:0000313" key="4">
    <source>
        <dbReference type="Proteomes" id="UP001330812"/>
    </source>
</evidence>
<dbReference type="InterPro" id="IPR014592">
    <property type="entry name" value="P-loop_UCP034888"/>
</dbReference>
<accession>A0ABZ1HZW1</accession>
<feature type="domain" description="Endonuclease GajA/Old nuclease/RecF-like AAA" evidence="2">
    <location>
        <begin position="1"/>
        <end position="42"/>
    </location>
</feature>
<evidence type="ECO:0000259" key="1">
    <source>
        <dbReference type="Pfam" id="PF12476"/>
    </source>
</evidence>
<dbReference type="RefSeq" id="WP_326565911.1">
    <property type="nucleotide sequence ID" value="NZ_CP142149.1"/>
</dbReference>
<dbReference type="SUPFAM" id="SSF52540">
    <property type="entry name" value="P-loop containing nucleoside triphosphate hydrolases"/>
    <property type="match status" value="1"/>
</dbReference>
<dbReference type="InterPro" id="IPR041685">
    <property type="entry name" value="AAA_GajA/Old/RecF-like"/>
</dbReference>
<dbReference type="PIRSF" id="PIRSF034888">
    <property type="entry name" value="P-loop_UCP034888"/>
    <property type="match status" value="1"/>
</dbReference>